<accession>A0A1S6HNT0</accession>
<protein>
    <recommendedName>
        <fullName evidence="9">Transposase</fullName>
    </recommendedName>
</protein>
<dbReference type="EMBL" id="CP014782">
    <property type="protein sequence ID" value="AQS37177.1"/>
    <property type="molecule type" value="Genomic_DNA"/>
</dbReference>
<dbReference type="EMBL" id="CP014782">
    <property type="protein sequence ID" value="AQS39736.1"/>
    <property type="molecule type" value="Genomic_DNA"/>
</dbReference>
<dbReference type="KEGG" id="spsw:Sps_04651"/>
<sequence>MAKPHLTDAQKSTLLDKWCTTPLSMQDFCHQENISTSSFNRWRQQLTVPPEIQATEADWIALEPAKQDKLPVLPDPKPNWNIELVLPGDVILRLRY</sequence>
<dbReference type="KEGG" id="spsw:Sps_04745"/>
<evidence type="ECO:0000313" key="2">
    <source>
        <dbReference type="EMBL" id="AQS37177.1"/>
    </source>
</evidence>
<dbReference type="KEGG" id="spsw:Sps_04439"/>
<dbReference type="AlphaFoldDB" id="A0A1S6HNT0"/>
<keyword evidence="8" id="KW-1185">Reference proteome</keyword>
<dbReference type="RefSeq" id="WP_077751527.1">
    <property type="nucleotide sequence ID" value="NZ_CP014782.1"/>
</dbReference>
<evidence type="ECO:0000313" key="8">
    <source>
        <dbReference type="Proteomes" id="UP000189545"/>
    </source>
</evidence>
<name>A0A1S6HNT0_9GAMM</name>
<evidence type="ECO:0000313" key="6">
    <source>
        <dbReference type="EMBL" id="AQS39769.1"/>
    </source>
</evidence>
<evidence type="ECO:0000313" key="3">
    <source>
        <dbReference type="EMBL" id="AQS39120.1"/>
    </source>
</evidence>
<reference evidence="2 8" key="1">
    <citation type="submission" date="2016-03" db="EMBL/GenBank/DDBJ databases">
        <title>Complete genome sequence of Shewanella psychrophila WP2, a deep sea bacterium isolated from west Pacific sediment.</title>
        <authorList>
            <person name="Xu G."/>
            <person name="Jian H."/>
        </authorList>
    </citation>
    <scope>NUCLEOTIDE SEQUENCE [LARGE SCALE GENOMIC DNA]</scope>
    <source>
        <strain evidence="2 8">WP2</strain>
    </source>
</reference>
<dbReference type="Proteomes" id="UP000189545">
    <property type="component" value="Chromosome"/>
</dbReference>
<proteinExistence type="predicted"/>
<evidence type="ECO:0000313" key="7">
    <source>
        <dbReference type="EMBL" id="AQS39828.1"/>
    </source>
</evidence>
<dbReference type="EMBL" id="CP014782">
    <property type="protein sequence ID" value="AQS39525.1"/>
    <property type="molecule type" value="Genomic_DNA"/>
</dbReference>
<evidence type="ECO:0000313" key="1">
    <source>
        <dbReference type="EMBL" id="AQS35749.1"/>
    </source>
</evidence>
<gene>
    <name evidence="1" type="ORF">Sps_00551</name>
    <name evidence="2" type="ORF">Sps_02017</name>
    <name evidence="3" type="ORF">Sps_04005</name>
    <name evidence="4" type="ORF">Sps_04439</name>
    <name evidence="5" type="ORF">Sps_04651</name>
    <name evidence="6" type="ORF">Sps_04686</name>
    <name evidence="7" type="ORF">Sps_04745</name>
</gene>
<dbReference type="EMBL" id="CP014782">
    <property type="protein sequence ID" value="AQS39120.1"/>
    <property type="molecule type" value="Genomic_DNA"/>
</dbReference>
<dbReference type="STRING" id="225848.Sps_00551"/>
<dbReference type="KEGG" id="spsw:Sps_02017"/>
<evidence type="ECO:0000313" key="4">
    <source>
        <dbReference type="EMBL" id="AQS39525.1"/>
    </source>
</evidence>
<dbReference type="EMBL" id="CP014782">
    <property type="protein sequence ID" value="AQS39828.1"/>
    <property type="molecule type" value="Genomic_DNA"/>
</dbReference>
<dbReference type="OrthoDB" id="5769209at2"/>
<dbReference type="NCBIfam" id="NF047593">
    <property type="entry name" value="IS66_ISAeme5_TnpA"/>
    <property type="match status" value="1"/>
</dbReference>
<dbReference type="KEGG" id="spsw:Sps_00551"/>
<dbReference type="KEGG" id="spsw:Sps_04686"/>
<organism evidence="2 8">
    <name type="scientific">Shewanella psychrophila</name>
    <dbReference type="NCBI Taxonomy" id="225848"/>
    <lineage>
        <taxon>Bacteria</taxon>
        <taxon>Pseudomonadati</taxon>
        <taxon>Pseudomonadota</taxon>
        <taxon>Gammaproteobacteria</taxon>
        <taxon>Alteromonadales</taxon>
        <taxon>Shewanellaceae</taxon>
        <taxon>Shewanella</taxon>
    </lineage>
</organism>
<dbReference type="EMBL" id="CP014782">
    <property type="protein sequence ID" value="AQS35749.1"/>
    <property type="molecule type" value="Genomic_DNA"/>
</dbReference>
<evidence type="ECO:0008006" key="9">
    <source>
        <dbReference type="Google" id="ProtNLM"/>
    </source>
</evidence>
<dbReference type="KEGG" id="spsw:Sps_04005"/>
<evidence type="ECO:0000313" key="5">
    <source>
        <dbReference type="EMBL" id="AQS39736.1"/>
    </source>
</evidence>
<dbReference type="EMBL" id="CP014782">
    <property type="protein sequence ID" value="AQS39769.1"/>
    <property type="molecule type" value="Genomic_DNA"/>
</dbReference>